<evidence type="ECO:0000256" key="2">
    <source>
        <dbReference type="PIRSR" id="PIRSR637460-2"/>
    </source>
</evidence>
<dbReference type="CDD" id="cd01823">
    <property type="entry name" value="SEST_like"/>
    <property type="match status" value="1"/>
</dbReference>
<accession>A0A7W7PQ29</accession>
<dbReference type="PANTHER" id="PTHR37981">
    <property type="entry name" value="LIPASE 2"/>
    <property type="match status" value="1"/>
</dbReference>
<feature type="chain" id="PRO_5030759913" evidence="3">
    <location>
        <begin position="23"/>
        <end position="281"/>
    </location>
</feature>
<sequence>MTTSSALVGALAFSLTGGAAHASTSLDYVALGDSYSAGSGVLPVDPTNLLCLRSTANYPHVIAARTGARLKDVTCGAARTKDFTESQYPGVAPQADALGADTDLVTLTIGGNDNGTFVNALTACGTAGVLTGGKGSPCKDTYGTSFTDQIDANTYPALRSALRTVRAKAPNARVAVLGYPWITPAEADPSCFVKLPVAAGDVPYVRGIQAHLNAAVERAAEETGATYVDFSRVSEGHDACKPGGTRWIEPLLLGNSLVPVHPNALGERRMAEHTMSVLGLS</sequence>
<keyword evidence="2" id="KW-1015">Disulfide bond</keyword>
<evidence type="ECO:0000259" key="4">
    <source>
        <dbReference type="Pfam" id="PF13472"/>
    </source>
</evidence>
<protein>
    <submittedName>
        <fullName evidence="5">Lysophospholipase L1-like esterase</fullName>
    </submittedName>
</protein>
<dbReference type="InterPro" id="IPR036514">
    <property type="entry name" value="SGNH_hydro_sf"/>
</dbReference>
<gene>
    <name evidence="5" type="ORF">FHS37_003211</name>
</gene>
<name>A0A7W7PQ29_9ACTN</name>
<feature type="disulfide bond" evidence="2">
    <location>
        <begin position="51"/>
        <end position="75"/>
    </location>
</feature>
<evidence type="ECO:0000313" key="5">
    <source>
        <dbReference type="EMBL" id="MBB4899151.1"/>
    </source>
</evidence>
<dbReference type="GO" id="GO:0004806">
    <property type="term" value="F:triacylglycerol lipase activity"/>
    <property type="evidence" value="ECO:0007669"/>
    <property type="project" value="TreeGrafter"/>
</dbReference>
<evidence type="ECO:0000256" key="3">
    <source>
        <dbReference type="SAM" id="SignalP"/>
    </source>
</evidence>
<evidence type="ECO:0000313" key="6">
    <source>
        <dbReference type="Proteomes" id="UP000579523"/>
    </source>
</evidence>
<evidence type="ECO:0000256" key="1">
    <source>
        <dbReference type="PIRSR" id="PIRSR637460-1"/>
    </source>
</evidence>
<keyword evidence="6" id="KW-1185">Reference proteome</keyword>
<dbReference type="InterPro" id="IPR013830">
    <property type="entry name" value="SGNH_hydro"/>
</dbReference>
<dbReference type="EMBL" id="JACHJI010000005">
    <property type="protein sequence ID" value="MBB4899151.1"/>
    <property type="molecule type" value="Genomic_DNA"/>
</dbReference>
<proteinExistence type="predicted"/>
<feature type="signal peptide" evidence="3">
    <location>
        <begin position="1"/>
        <end position="22"/>
    </location>
</feature>
<dbReference type="InterPro" id="IPR037460">
    <property type="entry name" value="SEST-like"/>
</dbReference>
<reference evidence="5 6" key="1">
    <citation type="submission" date="2020-08" db="EMBL/GenBank/DDBJ databases">
        <title>Genomic Encyclopedia of Type Strains, Phase III (KMG-III): the genomes of soil and plant-associated and newly described type strains.</title>
        <authorList>
            <person name="Whitman W."/>
        </authorList>
    </citation>
    <scope>NUCLEOTIDE SEQUENCE [LARGE SCALE GENOMIC DNA]</scope>
    <source>
        <strain evidence="5 6">CECT 3273</strain>
    </source>
</reference>
<dbReference type="AlphaFoldDB" id="A0A7W7PQ29"/>
<feature type="active site" evidence="1">
    <location>
        <position position="261"/>
    </location>
</feature>
<feature type="domain" description="SGNH hydrolase-type esterase" evidence="4">
    <location>
        <begin position="30"/>
        <end position="268"/>
    </location>
</feature>
<dbReference type="Proteomes" id="UP000579523">
    <property type="component" value="Unassembled WGS sequence"/>
</dbReference>
<feature type="active site" description="Nucleophile" evidence="1">
    <location>
        <position position="34"/>
    </location>
</feature>
<dbReference type="Pfam" id="PF13472">
    <property type="entry name" value="Lipase_GDSL_2"/>
    <property type="match status" value="1"/>
</dbReference>
<dbReference type="Gene3D" id="3.40.50.1110">
    <property type="entry name" value="SGNH hydrolase"/>
    <property type="match status" value="1"/>
</dbReference>
<dbReference type="SUPFAM" id="SSF52266">
    <property type="entry name" value="SGNH hydrolase"/>
    <property type="match status" value="1"/>
</dbReference>
<organism evidence="5 6">
    <name type="scientific">Streptomyces griseomycini</name>
    <dbReference type="NCBI Taxonomy" id="66895"/>
    <lineage>
        <taxon>Bacteria</taxon>
        <taxon>Bacillati</taxon>
        <taxon>Actinomycetota</taxon>
        <taxon>Actinomycetes</taxon>
        <taxon>Kitasatosporales</taxon>
        <taxon>Streptomycetaceae</taxon>
        <taxon>Streptomyces</taxon>
    </lineage>
</organism>
<feature type="disulfide bond" evidence="2">
    <location>
        <begin position="124"/>
        <end position="138"/>
    </location>
</feature>
<feature type="disulfide bond" evidence="2">
    <location>
        <begin position="191"/>
        <end position="240"/>
    </location>
</feature>
<comment type="caution">
    <text evidence="5">The sequence shown here is derived from an EMBL/GenBank/DDBJ whole genome shotgun (WGS) entry which is preliminary data.</text>
</comment>
<dbReference type="GO" id="GO:0019433">
    <property type="term" value="P:triglyceride catabolic process"/>
    <property type="evidence" value="ECO:0007669"/>
    <property type="project" value="TreeGrafter"/>
</dbReference>
<keyword evidence="3" id="KW-0732">Signal</keyword>
<dbReference type="PANTHER" id="PTHR37981:SF1">
    <property type="entry name" value="SGNH HYDROLASE-TYPE ESTERASE DOMAIN-CONTAINING PROTEIN"/>
    <property type="match status" value="1"/>
</dbReference>